<dbReference type="EMBL" id="QLMG01000039">
    <property type="protein sequence ID" value="RAK13199.1"/>
    <property type="molecule type" value="Genomic_DNA"/>
</dbReference>
<dbReference type="SUPFAM" id="SSF54523">
    <property type="entry name" value="Pili subunits"/>
    <property type="match status" value="1"/>
</dbReference>
<gene>
    <name evidence="2" type="ORF">ATI53_103928</name>
</gene>
<dbReference type="NCBIfam" id="TIGR02532">
    <property type="entry name" value="IV_pilin_GFxxxE"/>
    <property type="match status" value="1"/>
</dbReference>
<dbReference type="InterPro" id="IPR045584">
    <property type="entry name" value="Pilin-like"/>
</dbReference>
<dbReference type="Gene3D" id="3.30.700.10">
    <property type="entry name" value="Glycoprotein, Type 4 Pilin"/>
    <property type="match status" value="1"/>
</dbReference>
<keyword evidence="1" id="KW-1133">Transmembrane helix</keyword>
<dbReference type="Pfam" id="PF07963">
    <property type="entry name" value="N_methyl"/>
    <property type="match status" value="1"/>
</dbReference>
<dbReference type="Proteomes" id="UP000249165">
    <property type="component" value="Unassembled WGS sequence"/>
</dbReference>
<name>A0A327Y490_9RHOB</name>
<sequence length="148" mass="15110">MGHPVTGRDTGFTLVELLIVVAIVSVLAVGAGLAVSRAPAADRDLSRFLAALSRERALAVIGGQSRGLVIGARGMAAVGRDASGWQVPQHMAPWRGRVTLTGERVANGPDIVFLANGAGSAWRITFSGDGGSRRCAGEGMTEPTCSGG</sequence>
<keyword evidence="3" id="KW-1185">Reference proteome</keyword>
<feature type="transmembrane region" description="Helical" evidence="1">
    <location>
        <begin position="12"/>
        <end position="35"/>
    </location>
</feature>
<evidence type="ECO:0000313" key="3">
    <source>
        <dbReference type="Proteomes" id="UP000249165"/>
    </source>
</evidence>
<keyword evidence="1" id="KW-0812">Transmembrane</keyword>
<dbReference type="InterPro" id="IPR012902">
    <property type="entry name" value="N_methyl_site"/>
</dbReference>
<dbReference type="PROSITE" id="PS00409">
    <property type="entry name" value="PROKAR_NTER_METHYL"/>
    <property type="match status" value="1"/>
</dbReference>
<reference evidence="2 3" key="1">
    <citation type="submission" date="2018-06" db="EMBL/GenBank/DDBJ databases">
        <title>Genomic Encyclopedia of Archaeal and Bacterial Type Strains, Phase II (KMG-II): from individual species to whole genera.</title>
        <authorList>
            <person name="Goeker M."/>
        </authorList>
    </citation>
    <scope>NUCLEOTIDE SEQUENCE [LARGE SCALE GENOMIC DNA]</scope>
    <source>
        <strain evidence="2 3">DSM 22011</strain>
    </source>
</reference>
<organism evidence="2 3">
    <name type="scientific">Salipiger aestuarii</name>
    <dbReference type="NCBI Taxonomy" id="568098"/>
    <lineage>
        <taxon>Bacteria</taxon>
        <taxon>Pseudomonadati</taxon>
        <taxon>Pseudomonadota</taxon>
        <taxon>Alphaproteobacteria</taxon>
        <taxon>Rhodobacterales</taxon>
        <taxon>Roseobacteraceae</taxon>
        <taxon>Salipiger</taxon>
    </lineage>
</organism>
<comment type="caution">
    <text evidence="2">The sequence shown here is derived from an EMBL/GenBank/DDBJ whole genome shotgun (WGS) entry which is preliminary data.</text>
</comment>
<evidence type="ECO:0000256" key="1">
    <source>
        <dbReference type="SAM" id="Phobius"/>
    </source>
</evidence>
<dbReference type="AlphaFoldDB" id="A0A327Y490"/>
<evidence type="ECO:0000313" key="2">
    <source>
        <dbReference type="EMBL" id="RAK13199.1"/>
    </source>
</evidence>
<accession>A0A327Y490</accession>
<dbReference type="RefSeq" id="WP_009504920.1">
    <property type="nucleotide sequence ID" value="NZ_LIGK01000029.1"/>
</dbReference>
<keyword evidence="1" id="KW-0472">Membrane</keyword>
<protein>
    <submittedName>
        <fullName evidence="2">Type II secretion system protein H</fullName>
    </submittedName>
</protein>
<proteinExistence type="predicted"/>